<feature type="domain" description="Flagellar basal body rod protein N-terminal" evidence="7">
    <location>
        <begin position="20"/>
        <end position="35"/>
    </location>
</feature>
<dbReference type="EMBL" id="JBAWSV010000004">
    <property type="protein sequence ID" value="MEI4830584.1"/>
    <property type="molecule type" value="Genomic_DNA"/>
</dbReference>
<evidence type="ECO:0000256" key="6">
    <source>
        <dbReference type="PIRNR" id="PIRNR002889"/>
    </source>
</evidence>
<organism evidence="8 9">
    <name type="scientific">Bacillus yunxiaonensis</name>
    <dbReference type="NCBI Taxonomy" id="3127665"/>
    <lineage>
        <taxon>Bacteria</taxon>
        <taxon>Bacillati</taxon>
        <taxon>Bacillota</taxon>
        <taxon>Bacilli</taxon>
        <taxon>Bacillales</taxon>
        <taxon>Bacillaceae</taxon>
        <taxon>Bacillus</taxon>
    </lineage>
</organism>
<name>A0ABU8FXB3_9BACI</name>
<dbReference type="NCBIfam" id="NF005280">
    <property type="entry name" value="PRK06797.1"/>
    <property type="match status" value="1"/>
</dbReference>
<evidence type="ECO:0000256" key="3">
    <source>
        <dbReference type="ARBA" id="ARBA00014376"/>
    </source>
</evidence>
<keyword evidence="8" id="KW-0969">Cilium</keyword>
<comment type="caution">
    <text evidence="8">The sequence shown here is derived from an EMBL/GenBank/DDBJ whole genome shotgun (WGS) entry which is preliminary data.</text>
</comment>
<accession>A0ABU8FXB3</accession>
<evidence type="ECO:0000256" key="4">
    <source>
        <dbReference type="ARBA" id="ARBA00023143"/>
    </source>
</evidence>
<dbReference type="Pfam" id="PF00460">
    <property type="entry name" value="Flg_bb_rod"/>
    <property type="match status" value="1"/>
</dbReference>
<dbReference type="NCBIfam" id="TIGR01396">
    <property type="entry name" value="FlgB"/>
    <property type="match status" value="1"/>
</dbReference>
<dbReference type="PROSITE" id="PS00588">
    <property type="entry name" value="FLAGELLA_BB_ROD"/>
    <property type="match status" value="1"/>
</dbReference>
<evidence type="ECO:0000313" key="8">
    <source>
        <dbReference type="EMBL" id="MEI4830584.1"/>
    </source>
</evidence>
<protein>
    <recommendedName>
        <fullName evidence="3 6">Flagellar basal body rod protein FlgB</fullName>
    </recommendedName>
</protein>
<keyword evidence="4 6" id="KW-0975">Bacterial flagellum</keyword>
<dbReference type="InterPro" id="IPR019776">
    <property type="entry name" value="Flagellar_basal_body_rod_CS"/>
</dbReference>
<comment type="subunit">
    <text evidence="6">The basal body constitutes a major portion of the flagellar organelle and consists of a number of rings mounted on a central rod.</text>
</comment>
<comment type="function">
    <text evidence="5 6">Structural component of flagellum, the bacterial motility apparatus. Part of the rod structure of flagellar basal body.</text>
</comment>
<keyword evidence="9" id="KW-1185">Reference proteome</keyword>
<dbReference type="InterPro" id="IPR006300">
    <property type="entry name" value="FlgB"/>
</dbReference>
<dbReference type="PIRSF" id="PIRSF002889">
    <property type="entry name" value="Rod_FlgB"/>
    <property type="match status" value="1"/>
</dbReference>
<proteinExistence type="inferred from homology"/>
<evidence type="ECO:0000259" key="7">
    <source>
        <dbReference type="Pfam" id="PF00460"/>
    </source>
</evidence>
<evidence type="ECO:0000256" key="1">
    <source>
        <dbReference type="ARBA" id="ARBA00004117"/>
    </source>
</evidence>
<dbReference type="Proteomes" id="UP001367922">
    <property type="component" value="Unassembled WGS sequence"/>
</dbReference>
<dbReference type="InterPro" id="IPR001444">
    <property type="entry name" value="Flag_bb_rod_N"/>
</dbReference>
<keyword evidence="8" id="KW-0966">Cell projection</keyword>
<comment type="subcellular location">
    <subcellularLocation>
        <location evidence="1 6">Bacterial flagellum basal body</location>
    </subcellularLocation>
</comment>
<dbReference type="RefSeq" id="WP_336482903.1">
    <property type="nucleotide sequence ID" value="NZ_JBAWSV010000004.1"/>
</dbReference>
<sequence length="135" mass="15211">MPDFVSSVSHYMDYLVTKRNAISNNISNANTPGFQAQDVDFSEQLASNNELYKKNELDLQNNSQLYQTNPMHLPLANETNTYAKIRTNTLSNKEDGNSVDVTKEMIDLVKTNQLYGISINAVNTQYTIDQAARGR</sequence>
<evidence type="ECO:0000256" key="2">
    <source>
        <dbReference type="ARBA" id="ARBA00009677"/>
    </source>
</evidence>
<keyword evidence="8" id="KW-0282">Flagellum</keyword>
<reference evidence="8 9" key="1">
    <citation type="submission" date="2024-01" db="EMBL/GenBank/DDBJ databases">
        <title>Seven novel Bacillus-like species.</title>
        <authorList>
            <person name="Liu G."/>
        </authorList>
    </citation>
    <scope>NUCLEOTIDE SEQUENCE [LARGE SCALE GENOMIC DNA]</scope>
    <source>
        <strain evidence="8 9">FJAT-53711</strain>
    </source>
</reference>
<gene>
    <name evidence="8" type="primary">flgB</name>
    <name evidence="8" type="ORF">WAX78_14095</name>
</gene>
<evidence type="ECO:0000256" key="5">
    <source>
        <dbReference type="ARBA" id="ARBA00024934"/>
    </source>
</evidence>
<evidence type="ECO:0000313" key="9">
    <source>
        <dbReference type="Proteomes" id="UP001367922"/>
    </source>
</evidence>
<comment type="similarity">
    <text evidence="2 6">Belongs to the flagella basal body rod proteins family.</text>
</comment>